<evidence type="ECO:0000256" key="1">
    <source>
        <dbReference type="SAM" id="Coils"/>
    </source>
</evidence>
<dbReference type="InParanoid" id="A0A4S2N4I8"/>
<sequence>MNGARSVVEKADEDFILDESEMTDGEEQEQSIPTAELMHIIHQLRVENVALAKANSELRRQSQHSIYTYTNGAKSPADESQNYQHMLEIMRKEAQELKEIRDLAEARTQSTISYITQLEQQVDSQKES</sequence>
<evidence type="ECO:0000256" key="2">
    <source>
        <dbReference type="SAM" id="MobiDB-lite"/>
    </source>
</evidence>
<reference evidence="3 4" key="1">
    <citation type="submission" date="2019-04" db="EMBL/GenBank/DDBJ databases">
        <title>Comparative genomics and transcriptomics to analyze fruiting body development in filamentous ascomycetes.</title>
        <authorList>
            <consortium name="DOE Joint Genome Institute"/>
            <person name="Lutkenhaus R."/>
            <person name="Traeger S."/>
            <person name="Breuer J."/>
            <person name="Kuo A."/>
            <person name="Lipzen A."/>
            <person name="Pangilinan J."/>
            <person name="Dilworth D."/>
            <person name="Sandor L."/>
            <person name="Poggeler S."/>
            <person name="Barry K."/>
            <person name="Grigoriev I.V."/>
            <person name="Nowrousian M."/>
        </authorList>
    </citation>
    <scope>NUCLEOTIDE SEQUENCE [LARGE SCALE GENOMIC DNA]</scope>
    <source>
        <strain evidence="3 4">CBS 389.68</strain>
    </source>
</reference>
<dbReference type="Proteomes" id="UP000298138">
    <property type="component" value="Unassembled WGS sequence"/>
</dbReference>
<organism evidence="3 4">
    <name type="scientific">Ascodesmis nigricans</name>
    <dbReference type="NCBI Taxonomy" id="341454"/>
    <lineage>
        <taxon>Eukaryota</taxon>
        <taxon>Fungi</taxon>
        <taxon>Dikarya</taxon>
        <taxon>Ascomycota</taxon>
        <taxon>Pezizomycotina</taxon>
        <taxon>Pezizomycetes</taxon>
        <taxon>Pezizales</taxon>
        <taxon>Ascodesmidaceae</taxon>
        <taxon>Ascodesmis</taxon>
    </lineage>
</organism>
<evidence type="ECO:0000313" key="3">
    <source>
        <dbReference type="EMBL" id="TGZ84077.1"/>
    </source>
</evidence>
<keyword evidence="4" id="KW-1185">Reference proteome</keyword>
<accession>A0A4S2N4I8</accession>
<gene>
    <name evidence="3" type="ORF">EX30DRAFT_98118</name>
</gene>
<proteinExistence type="predicted"/>
<keyword evidence="1" id="KW-0175">Coiled coil</keyword>
<protein>
    <submittedName>
        <fullName evidence="3">Uncharacterized protein</fullName>
    </submittedName>
</protein>
<name>A0A4S2N4I8_9PEZI</name>
<dbReference type="EMBL" id="ML220113">
    <property type="protein sequence ID" value="TGZ84077.1"/>
    <property type="molecule type" value="Genomic_DNA"/>
</dbReference>
<dbReference type="AlphaFoldDB" id="A0A4S2N4I8"/>
<feature type="region of interest" description="Disordered" evidence="2">
    <location>
        <begin position="1"/>
        <end position="30"/>
    </location>
</feature>
<evidence type="ECO:0000313" key="4">
    <source>
        <dbReference type="Proteomes" id="UP000298138"/>
    </source>
</evidence>
<feature type="coiled-coil region" evidence="1">
    <location>
        <begin position="41"/>
        <end position="107"/>
    </location>
</feature>
<feature type="compositionally biased region" description="Acidic residues" evidence="2">
    <location>
        <begin position="11"/>
        <end position="29"/>
    </location>
</feature>